<protein>
    <submittedName>
        <fullName evidence="1">Uncharacterized protein</fullName>
    </submittedName>
</protein>
<dbReference type="EMBL" id="CM044701">
    <property type="protein sequence ID" value="KAI5681804.1"/>
    <property type="molecule type" value="Genomic_DNA"/>
</dbReference>
<reference evidence="2" key="1">
    <citation type="journal article" date="2023" name="Nat. Plants">
        <title>Single-cell RNA sequencing provides a high-resolution roadmap for understanding the multicellular compartmentation of specialized metabolism.</title>
        <authorList>
            <person name="Sun S."/>
            <person name="Shen X."/>
            <person name="Li Y."/>
            <person name="Li Y."/>
            <person name="Wang S."/>
            <person name="Li R."/>
            <person name="Zhang H."/>
            <person name="Shen G."/>
            <person name="Guo B."/>
            <person name="Wei J."/>
            <person name="Xu J."/>
            <person name="St-Pierre B."/>
            <person name="Chen S."/>
            <person name="Sun C."/>
        </authorList>
    </citation>
    <scope>NUCLEOTIDE SEQUENCE [LARGE SCALE GENOMIC DNA]</scope>
</reference>
<dbReference type="Proteomes" id="UP001060085">
    <property type="component" value="Linkage Group LG01"/>
</dbReference>
<proteinExistence type="predicted"/>
<accession>A0ACC0CA90</accession>
<evidence type="ECO:0000313" key="2">
    <source>
        <dbReference type="Proteomes" id="UP001060085"/>
    </source>
</evidence>
<comment type="caution">
    <text evidence="1">The sequence shown here is derived from an EMBL/GenBank/DDBJ whole genome shotgun (WGS) entry which is preliminary data.</text>
</comment>
<sequence>MDLKTVLRCPCSKCKNKKIIHSKIVKEHLLRKYELELQNINLNITGNEIQEKITKGIAKWFRNEEKFHEVRRKVEEDAEALAGSEAAHFIAESSRAAVGLAPLSASFDKPMRWLFKYNHLAYIPFPPMMPLFRFAMTANISISTSTVLAVTTSELPSQDSSTPPSIHAFGATSSLPDPKDGAPPSSTDAT</sequence>
<gene>
    <name evidence="1" type="ORF">M9H77_03032</name>
</gene>
<evidence type="ECO:0000313" key="1">
    <source>
        <dbReference type="EMBL" id="KAI5681804.1"/>
    </source>
</evidence>
<keyword evidence="2" id="KW-1185">Reference proteome</keyword>
<organism evidence="1 2">
    <name type="scientific">Catharanthus roseus</name>
    <name type="common">Madagascar periwinkle</name>
    <name type="synonym">Vinca rosea</name>
    <dbReference type="NCBI Taxonomy" id="4058"/>
    <lineage>
        <taxon>Eukaryota</taxon>
        <taxon>Viridiplantae</taxon>
        <taxon>Streptophyta</taxon>
        <taxon>Embryophyta</taxon>
        <taxon>Tracheophyta</taxon>
        <taxon>Spermatophyta</taxon>
        <taxon>Magnoliopsida</taxon>
        <taxon>eudicotyledons</taxon>
        <taxon>Gunneridae</taxon>
        <taxon>Pentapetalae</taxon>
        <taxon>asterids</taxon>
        <taxon>lamiids</taxon>
        <taxon>Gentianales</taxon>
        <taxon>Apocynaceae</taxon>
        <taxon>Rauvolfioideae</taxon>
        <taxon>Vinceae</taxon>
        <taxon>Catharanthinae</taxon>
        <taxon>Catharanthus</taxon>
    </lineage>
</organism>
<name>A0ACC0CA90_CATRO</name>